<protein>
    <submittedName>
        <fullName evidence="1">Sporulation-specific protease YabG</fullName>
    </submittedName>
</protein>
<dbReference type="eggNOG" id="ENOG502Z7P7">
    <property type="taxonomic scope" value="Bacteria"/>
</dbReference>
<gene>
    <name evidence="1" type="ORF">CAAU_1080</name>
</gene>
<dbReference type="PIRSF" id="PIRSF011575">
    <property type="entry name" value="YabG"/>
    <property type="match status" value="1"/>
</dbReference>
<reference evidence="1 2" key="1">
    <citation type="journal article" date="2011" name="J. Bacteriol.">
        <title>Draft genome sequence of Caloramator australicus strain RC3T, a thermoanaerobe from the Great Artesian Basin of Australia.</title>
        <authorList>
            <person name="Ogg C.D."/>
            <person name="Patel B.K.C."/>
        </authorList>
    </citation>
    <scope>NUCLEOTIDE SEQUENCE [LARGE SCALE GENOMIC DNA]</scope>
    <source>
        <strain evidence="1 2">RC3</strain>
    </source>
</reference>
<name>I7K6I4_9CLOT</name>
<keyword evidence="2" id="KW-1185">Reference proteome</keyword>
<keyword evidence="1" id="KW-0378">Hydrolase</keyword>
<dbReference type="MEROPS" id="U57.001"/>
<dbReference type="Pfam" id="PF05582">
    <property type="entry name" value="Peptidase_U57"/>
    <property type="match status" value="1"/>
</dbReference>
<dbReference type="EMBL" id="CAKP01000064">
    <property type="protein sequence ID" value="CCJ33164.1"/>
    <property type="molecule type" value="Genomic_DNA"/>
</dbReference>
<dbReference type="GO" id="GO:0008233">
    <property type="term" value="F:peptidase activity"/>
    <property type="evidence" value="ECO:0007669"/>
    <property type="project" value="UniProtKB-KW"/>
</dbReference>
<organism evidence="1 2">
    <name type="scientific">Caloramator australicus RC3</name>
    <dbReference type="NCBI Taxonomy" id="857293"/>
    <lineage>
        <taxon>Bacteria</taxon>
        <taxon>Bacillati</taxon>
        <taxon>Bacillota</taxon>
        <taxon>Clostridia</taxon>
        <taxon>Eubacteriales</taxon>
        <taxon>Clostridiaceae</taxon>
        <taxon>Caloramator</taxon>
    </lineage>
</organism>
<dbReference type="GO" id="GO:0006508">
    <property type="term" value="P:proteolysis"/>
    <property type="evidence" value="ECO:0007669"/>
    <property type="project" value="UniProtKB-KW"/>
</dbReference>
<dbReference type="NCBIfam" id="TIGR02855">
    <property type="entry name" value="spore_yabG"/>
    <property type="match status" value="1"/>
</dbReference>
<dbReference type="Proteomes" id="UP000007652">
    <property type="component" value="Unassembled WGS sequence"/>
</dbReference>
<comment type="caution">
    <text evidence="1">The sequence shown here is derived from an EMBL/GenBank/DDBJ whole genome shotgun (WGS) entry which is preliminary data.</text>
</comment>
<accession>I7K6I4</accession>
<sequence>MEELKVGDIVVRKSYGGDVYFKITQIVKREDGTKLYILKGIELRIIADALGEDLLRPDLNKIAEYDEVFNRKVNAKIKKILLSRKVPFKGKRGEVKEEKGIVGRPGRVLHIDGDEEYLNICLRGYRKLGINVVGRFVPEAEQPNVIIDLLREIKPDILVLTGHDSIAKGAQNFKDINNYRNSRYFAEAVKRARDYEPSYDDLVIFAGACQSYYEVLIEAGANFASSPSRVLIHAMDPVFVCEKIAFSSITKFLSPNEVLESTITGEKGIGGLETRGKYRESSHKI</sequence>
<keyword evidence="1" id="KW-0645">Protease</keyword>
<evidence type="ECO:0000313" key="1">
    <source>
        <dbReference type="EMBL" id="CCJ33164.1"/>
    </source>
</evidence>
<dbReference type="STRING" id="857293.CAAU_1080"/>
<dbReference type="RefSeq" id="WP_008908436.1">
    <property type="nucleotide sequence ID" value="NZ_CAKP01000064.1"/>
</dbReference>
<proteinExistence type="predicted"/>
<dbReference type="AlphaFoldDB" id="I7K6I4"/>
<evidence type="ECO:0000313" key="2">
    <source>
        <dbReference type="Proteomes" id="UP000007652"/>
    </source>
</evidence>
<dbReference type="InterPro" id="IPR008764">
    <property type="entry name" value="Peptidase_U57"/>
</dbReference>